<keyword evidence="6" id="KW-1185">Reference proteome</keyword>
<protein>
    <submittedName>
        <fullName evidence="5">Cutinase family protein</fullName>
    </submittedName>
</protein>
<reference evidence="5" key="1">
    <citation type="submission" date="2022-08" db="EMBL/GenBank/DDBJ databases">
        <authorList>
            <person name="Tistechok S."/>
            <person name="Samborskyy M."/>
            <person name="Roman I."/>
        </authorList>
    </citation>
    <scope>NUCLEOTIDE SEQUENCE</scope>
    <source>
        <strain evidence="5">DSM 103496</strain>
    </source>
</reference>
<dbReference type="GO" id="GO:0052689">
    <property type="term" value="F:carboxylic ester hydrolase activity"/>
    <property type="evidence" value="ECO:0007669"/>
    <property type="project" value="UniProtKB-KW"/>
</dbReference>
<evidence type="ECO:0000313" key="5">
    <source>
        <dbReference type="EMBL" id="MCS7478262.1"/>
    </source>
</evidence>
<keyword evidence="2" id="KW-0719">Serine esterase</keyword>
<keyword evidence="4" id="KW-1015">Disulfide bond</keyword>
<dbReference type="PROSITE" id="PS51318">
    <property type="entry name" value="TAT"/>
    <property type="match status" value="1"/>
</dbReference>
<dbReference type="PANTHER" id="PTHR33630">
    <property type="entry name" value="CUTINASE RV1984C-RELATED-RELATED"/>
    <property type="match status" value="1"/>
</dbReference>
<dbReference type="PANTHER" id="PTHR33630:SF9">
    <property type="entry name" value="CUTINASE 4"/>
    <property type="match status" value="1"/>
</dbReference>
<proteinExistence type="inferred from homology"/>
<dbReference type="Pfam" id="PF01083">
    <property type="entry name" value="Cutinase"/>
    <property type="match status" value="1"/>
</dbReference>
<keyword evidence="3" id="KW-0378">Hydrolase</keyword>
<organism evidence="5 6">
    <name type="scientific">Umezawaea endophytica</name>
    <dbReference type="NCBI Taxonomy" id="1654476"/>
    <lineage>
        <taxon>Bacteria</taxon>
        <taxon>Bacillati</taxon>
        <taxon>Actinomycetota</taxon>
        <taxon>Actinomycetes</taxon>
        <taxon>Pseudonocardiales</taxon>
        <taxon>Pseudonocardiaceae</taxon>
        <taxon>Umezawaea</taxon>
    </lineage>
</organism>
<dbReference type="SUPFAM" id="SSF53474">
    <property type="entry name" value="alpha/beta-Hydrolases"/>
    <property type="match status" value="1"/>
</dbReference>
<dbReference type="InterPro" id="IPR000675">
    <property type="entry name" value="Cutinase/axe"/>
</dbReference>
<comment type="similarity">
    <text evidence="1">Belongs to the cutinase family.</text>
</comment>
<comment type="caution">
    <text evidence="5">The sequence shown here is derived from an EMBL/GenBank/DDBJ whole genome shotgun (WGS) entry which is preliminary data.</text>
</comment>
<dbReference type="InterPro" id="IPR006311">
    <property type="entry name" value="TAT_signal"/>
</dbReference>
<gene>
    <name evidence="5" type="ORF">NZH93_15490</name>
</gene>
<dbReference type="Gene3D" id="3.40.50.1820">
    <property type="entry name" value="alpha/beta hydrolase"/>
    <property type="match status" value="1"/>
</dbReference>
<evidence type="ECO:0000256" key="4">
    <source>
        <dbReference type="ARBA" id="ARBA00023157"/>
    </source>
</evidence>
<dbReference type="RefSeq" id="WP_259623760.1">
    <property type="nucleotide sequence ID" value="NZ_JANYMP010000006.1"/>
</dbReference>
<accession>A0A9X3AF51</accession>
<evidence type="ECO:0000313" key="6">
    <source>
        <dbReference type="Proteomes" id="UP001141259"/>
    </source>
</evidence>
<evidence type="ECO:0000256" key="1">
    <source>
        <dbReference type="ARBA" id="ARBA00007534"/>
    </source>
</evidence>
<evidence type="ECO:0000256" key="3">
    <source>
        <dbReference type="ARBA" id="ARBA00022801"/>
    </source>
</evidence>
<dbReference type="AlphaFoldDB" id="A0A9X3AF51"/>
<name>A0A9X3AF51_9PSEU</name>
<dbReference type="Proteomes" id="UP001141259">
    <property type="component" value="Unassembled WGS sequence"/>
</dbReference>
<sequence>MSRVHSLPSRRRLFGLLAVVTASGITAATVFVMSNQANAVSAPAGGACADVHVITARASTERAGEGITATMVSRIVNGSDQTVSRASVDYPATLTDYARSSAQGVTTLKAQLTTQVQQCPNQKIVLAGYSQGAHVVLDVLGGGGGVGLGAATPPVPAAVADRVTAVATFGDPRHVVGQPFDEGTSTRDGRFPRSAAQLRVLAGFADRIQSFCDSRDTFCDSGASTIVHLTYMNRYSATAADFVLGKVGG</sequence>
<dbReference type="EMBL" id="JANYMP010000006">
    <property type="protein sequence ID" value="MCS7478262.1"/>
    <property type="molecule type" value="Genomic_DNA"/>
</dbReference>
<dbReference type="SMART" id="SM01110">
    <property type="entry name" value="Cutinase"/>
    <property type="match status" value="1"/>
</dbReference>
<evidence type="ECO:0000256" key="2">
    <source>
        <dbReference type="ARBA" id="ARBA00022487"/>
    </source>
</evidence>
<dbReference type="InterPro" id="IPR029058">
    <property type="entry name" value="AB_hydrolase_fold"/>
</dbReference>